<dbReference type="Proteomes" id="UP000604046">
    <property type="component" value="Unassembled WGS sequence"/>
</dbReference>
<name>A0A812KM88_9DINO</name>
<feature type="coiled-coil region" evidence="1">
    <location>
        <begin position="271"/>
        <end position="298"/>
    </location>
</feature>
<reference evidence="3" key="1">
    <citation type="submission" date="2021-02" db="EMBL/GenBank/DDBJ databases">
        <authorList>
            <person name="Dougan E. K."/>
            <person name="Rhodes N."/>
            <person name="Thang M."/>
            <person name="Chan C."/>
        </authorList>
    </citation>
    <scope>NUCLEOTIDE SEQUENCE</scope>
</reference>
<keyword evidence="1" id="KW-0175">Coiled coil</keyword>
<gene>
    <name evidence="4" type="ORF">SNAT2548_LOCUS34495</name>
    <name evidence="2" type="ORF">SNAT2548_LOCUS9587</name>
    <name evidence="3" type="ORF">SNAT2548_LOCUS9595</name>
</gene>
<dbReference type="AlphaFoldDB" id="A0A812KM88"/>
<comment type="caution">
    <text evidence="3">The sequence shown here is derived from an EMBL/GenBank/DDBJ whole genome shotgun (WGS) entry which is preliminary data.</text>
</comment>
<evidence type="ECO:0000313" key="3">
    <source>
        <dbReference type="EMBL" id="CAE7232281.1"/>
    </source>
</evidence>
<keyword evidence="5" id="KW-1185">Reference proteome</keyword>
<evidence type="ECO:0000313" key="4">
    <source>
        <dbReference type="EMBL" id="CAE7606642.1"/>
    </source>
</evidence>
<accession>A0A812KM88</accession>
<evidence type="ECO:0000256" key="1">
    <source>
        <dbReference type="SAM" id="Coils"/>
    </source>
</evidence>
<dbReference type="EMBL" id="CAJNDS010000762">
    <property type="protein sequence ID" value="CAE7232281.1"/>
    <property type="molecule type" value="Genomic_DNA"/>
</dbReference>
<evidence type="ECO:0000313" key="2">
    <source>
        <dbReference type="EMBL" id="CAE7232260.1"/>
    </source>
</evidence>
<dbReference type="EMBL" id="CAJNDS010000762">
    <property type="protein sequence ID" value="CAE7232260.1"/>
    <property type="molecule type" value="Genomic_DNA"/>
</dbReference>
<organism evidence="3 5">
    <name type="scientific">Symbiodinium natans</name>
    <dbReference type="NCBI Taxonomy" id="878477"/>
    <lineage>
        <taxon>Eukaryota</taxon>
        <taxon>Sar</taxon>
        <taxon>Alveolata</taxon>
        <taxon>Dinophyceae</taxon>
        <taxon>Suessiales</taxon>
        <taxon>Symbiodiniaceae</taxon>
        <taxon>Symbiodinium</taxon>
    </lineage>
</organism>
<evidence type="ECO:0000313" key="5">
    <source>
        <dbReference type="Proteomes" id="UP000604046"/>
    </source>
</evidence>
<proteinExistence type="predicted"/>
<dbReference type="EMBL" id="CAJNDS010002812">
    <property type="protein sequence ID" value="CAE7606642.1"/>
    <property type="molecule type" value="Genomic_DNA"/>
</dbReference>
<sequence length="327" mass="36030">MANQQYRDLLRALHNGTRVSPVACTETSLQAIHDQFRLNTRALGYSTSDGTVKSSNFRKRRVHEAHVLHRKAFMLMIVTVHDPQVAFEKKAIVALAGKSFHCVQPQSDHVSIDFQEVTLETVVENFSPRQLGSWRFFALHDANSQLKVDKVIKKNMLRQDEELPNHARIYFRDLSSACMMGWLALTPVTPGALSERIEVDVYVAHEKPAGFVYHDVDSSPLTEVYVDTTQVVQLFPTAVVTSGIVVEPNGGVVSLTAALERLSGELATQDLHAMTEKVEFYKRELADAERDLVSKRRALGSGVVNALPVSGATAAGDESDSSSGAAE</sequence>
<protein>
    <submittedName>
        <fullName evidence="3">Uncharacterized protein</fullName>
    </submittedName>
</protein>